<evidence type="ECO:0000256" key="3">
    <source>
        <dbReference type="ARBA" id="ARBA00023163"/>
    </source>
</evidence>
<dbReference type="SUPFAM" id="SSF46689">
    <property type="entry name" value="Homeodomain-like"/>
    <property type="match status" value="1"/>
</dbReference>
<dbReference type="PANTHER" id="PTHR30055">
    <property type="entry name" value="HTH-TYPE TRANSCRIPTIONAL REGULATOR RUTR"/>
    <property type="match status" value="1"/>
</dbReference>
<name>A0ABV4ZIR3_9ACTN</name>
<evidence type="ECO:0000256" key="2">
    <source>
        <dbReference type="ARBA" id="ARBA00023125"/>
    </source>
</evidence>
<keyword evidence="7" id="KW-1185">Reference proteome</keyword>
<evidence type="ECO:0000256" key="4">
    <source>
        <dbReference type="PROSITE-ProRule" id="PRU00335"/>
    </source>
</evidence>
<dbReference type="InterPro" id="IPR009057">
    <property type="entry name" value="Homeodomain-like_sf"/>
</dbReference>
<dbReference type="RefSeq" id="WP_375062038.1">
    <property type="nucleotide sequence ID" value="NZ_JBHGBT010000004.1"/>
</dbReference>
<accession>A0ABV4ZIR3</accession>
<dbReference type="InterPro" id="IPR050109">
    <property type="entry name" value="HTH-type_TetR-like_transc_reg"/>
</dbReference>
<dbReference type="InterPro" id="IPR025996">
    <property type="entry name" value="MT1864/Rv1816-like_C"/>
</dbReference>
<dbReference type="PRINTS" id="PR00455">
    <property type="entry name" value="HTHTETR"/>
</dbReference>
<evidence type="ECO:0000313" key="6">
    <source>
        <dbReference type="EMBL" id="MFB4194008.1"/>
    </source>
</evidence>
<keyword evidence="3" id="KW-0804">Transcription</keyword>
<keyword evidence="1" id="KW-0805">Transcription regulation</keyword>
<dbReference type="Proteomes" id="UP001577267">
    <property type="component" value="Unassembled WGS sequence"/>
</dbReference>
<evidence type="ECO:0000256" key="1">
    <source>
        <dbReference type="ARBA" id="ARBA00023015"/>
    </source>
</evidence>
<comment type="caution">
    <text evidence="6">The sequence shown here is derived from an EMBL/GenBank/DDBJ whole genome shotgun (WGS) entry which is preliminary data.</text>
</comment>
<sequence length="249" mass="27213">MPTDDDATPPLTLRERRRAAATREILDAARRQVTEKGPEGLSLRGIARDLRMSVQSLYHYFPSRDALVTGLITATYDDLADAVRTAIDTAPDGDVVTRVLAGTEGYRRWAITHPEEFQLLYGTPLRGYAAPPDGPTTQAVRRISAIFHEELFGGFTPEQLAAADTARLSPELGSHLAAMADGTLPPPATSLLLSLWGHMHGLVVLEVFGHTTFIGADHQAELFRMSMRHMLEDAHRRIAGPTGQGQRSP</sequence>
<feature type="domain" description="HTH tetR-type" evidence="5">
    <location>
        <begin position="19"/>
        <end position="79"/>
    </location>
</feature>
<dbReference type="PROSITE" id="PS50977">
    <property type="entry name" value="HTH_TETR_2"/>
    <property type="match status" value="1"/>
</dbReference>
<organism evidence="6 7">
    <name type="scientific">Streptomyces carpaticus</name>
    <dbReference type="NCBI Taxonomy" id="285558"/>
    <lineage>
        <taxon>Bacteria</taxon>
        <taxon>Bacillati</taxon>
        <taxon>Actinomycetota</taxon>
        <taxon>Actinomycetes</taxon>
        <taxon>Kitasatosporales</taxon>
        <taxon>Streptomycetaceae</taxon>
        <taxon>Streptomyces</taxon>
    </lineage>
</organism>
<dbReference type="SUPFAM" id="SSF48498">
    <property type="entry name" value="Tetracyclin repressor-like, C-terminal domain"/>
    <property type="match status" value="1"/>
</dbReference>
<dbReference type="PANTHER" id="PTHR30055:SF243">
    <property type="entry name" value="HTH-TYPE TRANSCRIPTIONAL REGULATOR RV1816"/>
    <property type="match status" value="1"/>
</dbReference>
<evidence type="ECO:0000259" key="5">
    <source>
        <dbReference type="PROSITE" id="PS50977"/>
    </source>
</evidence>
<proteinExistence type="predicted"/>
<reference evidence="6 7" key="1">
    <citation type="submission" date="2024-09" db="EMBL/GenBank/DDBJ databases">
        <title>Draft genome sequence of multifaceted antimicrobials producing Streptomyces sp. strain FH1.</title>
        <authorList>
            <person name="Hassan F."/>
            <person name="Ali H."/>
            <person name="Hassan N."/>
            <person name="Nawaz A."/>
        </authorList>
    </citation>
    <scope>NUCLEOTIDE SEQUENCE [LARGE SCALE GENOMIC DNA]</scope>
    <source>
        <strain evidence="6 7">FH1</strain>
    </source>
</reference>
<dbReference type="Pfam" id="PF13305">
    <property type="entry name" value="TetR_C_33"/>
    <property type="match status" value="1"/>
</dbReference>
<dbReference type="EMBL" id="JBHGBT010000004">
    <property type="protein sequence ID" value="MFB4194008.1"/>
    <property type="molecule type" value="Genomic_DNA"/>
</dbReference>
<feature type="DNA-binding region" description="H-T-H motif" evidence="4">
    <location>
        <begin position="42"/>
        <end position="61"/>
    </location>
</feature>
<dbReference type="InterPro" id="IPR036271">
    <property type="entry name" value="Tet_transcr_reg_TetR-rel_C_sf"/>
</dbReference>
<dbReference type="Gene3D" id="1.10.357.10">
    <property type="entry name" value="Tetracycline Repressor, domain 2"/>
    <property type="match status" value="1"/>
</dbReference>
<protein>
    <submittedName>
        <fullName evidence="6">TetR/AcrR family transcriptional regulator</fullName>
    </submittedName>
</protein>
<dbReference type="Pfam" id="PF00440">
    <property type="entry name" value="TetR_N"/>
    <property type="match status" value="1"/>
</dbReference>
<gene>
    <name evidence="6" type="ORF">ACE11A_06510</name>
</gene>
<evidence type="ECO:0000313" key="7">
    <source>
        <dbReference type="Proteomes" id="UP001577267"/>
    </source>
</evidence>
<keyword evidence="2 4" id="KW-0238">DNA-binding</keyword>
<dbReference type="InterPro" id="IPR001647">
    <property type="entry name" value="HTH_TetR"/>
</dbReference>